<evidence type="ECO:0000313" key="9">
    <source>
        <dbReference type="EMBL" id="RVT85005.1"/>
    </source>
</evidence>
<feature type="domain" description="MgtC/SapB/SrpB/YhiD N-terminal" evidence="8">
    <location>
        <begin position="27"/>
        <end position="161"/>
    </location>
</feature>
<keyword evidence="10" id="KW-1185">Reference proteome</keyword>
<comment type="subcellular location">
    <subcellularLocation>
        <location evidence="7">Cell inner membrane</location>
        <topology evidence="7">Multi-pass membrane protein</topology>
    </subcellularLocation>
    <subcellularLocation>
        <location evidence="1">Cell membrane</location>
        <topology evidence="1">Multi-pass membrane protein</topology>
    </subcellularLocation>
</comment>
<evidence type="ECO:0000256" key="2">
    <source>
        <dbReference type="ARBA" id="ARBA00009298"/>
    </source>
</evidence>
<keyword evidence="3" id="KW-1003">Cell membrane</keyword>
<keyword evidence="7" id="KW-0997">Cell inner membrane</keyword>
<dbReference type="GO" id="GO:0005886">
    <property type="term" value="C:plasma membrane"/>
    <property type="evidence" value="ECO:0007669"/>
    <property type="project" value="UniProtKB-SubCell"/>
</dbReference>
<name>A0A437LHY1_9BURK</name>
<keyword evidence="4 7" id="KW-0812">Transmembrane</keyword>
<dbReference type="Proteomes" id="UP000288587">
    <property type="component" value="Unassembled WGS sequence"/>
</dbReference>
<keyword evidence="6 7" id="KW-0472">Membrane</keyword>
<evidence type="ECO:0000256" key="6">
    <source>
        <dbReference type="ARBA" id="ARBA00023136"/>
    </source>
</evidence>
<protein>
    <recommendedName>
        <fullName evidence="7">Protein MgtC</fullName>
    </recommendedName>
</protein>
<dbReference type="AlphaFoldDB" id="A0A437LHY1"/>
<feature type="transmembrane region" description="Helical" evidence="7">
    <location>
        <begin position="51"/>
        <end position="72"/>
    </location>
</feature>
<accession>A0A437LHY1</accession>
<evidence type="ECO:0000259" key="8">
    <source>
        <dbReference type="Pfam" id="PF02308"/>
    </source>
</evidence>
<reference evidence="9 10" key="1">
    <citation type="submission" date="2019-01" db="EMBL/GenBank/DDBJ databases">
        <authorList>
            <person name="Chen W.-M."/>
        </authorList>
    </citation>
    <scope>NUCLEOTIDE SEQUENCE [LARGE SCALE GENOMIC DNA]</scope>
    <source>
        <strain evidence="9 10">CCP-18</strain>
    </source>
</reference>
<keyword evidence="5 7" id="KW-1133">Transmembrane helix</keyword>
<dbReference type="EMBL" id="SACM01000003">
    <property type="protein sequence ID" value="RVT85005.1"/>
    <property type="molecule type" value="Genomic_DNA"/>
</dbReference>
<dbReference type="InterPro" id="IPR049177">
    <property type="entry name" value="MgtC_SapB_SrpB_YhiD_N"/>
</dbReference>
<comment type="similarity">
    <text evidence="2 7">Belongs to the MgtC/SapB family.</text>
</comment>
<evidence type="ECO:0000256" key="4">
    <source>
        <dbReference type="ARBA" id="ARBA00022692"/>
    </source>
</evidence>
<sequence>MVTMDLLWRYWTPAELQVNLLVFANILGALLLGLVVGYERTYHGRAAGMRTYGLVCMASCALTVLTAHPLHWFGGLPASTFAHYVPPDPTRVIQGIVTGIGFLGAGMIMKDGMSISGLTSAASLWASSAIGILVGVGFYAAAILLTILSASLMMWAARIERLLPSRPAITLTLTYRAGVEPDRGAVEAAAQARGYRVAPGSFHVRYTEGRHVWRFVAQEVDRAKAVPLTGLGEDLARLPGLEGFEIGHARN</sequence>
<feature type="transmembrane region" description="Helical" evidence="7">
    <location>
        <begin position="92"/>
        <end position="109"/>
    </location>
</feature>
<evidence type="ECO:0000313" key="10">
    <source>
        <dbReference type="Proteomes" id="UP000288587"/>
    </source>
</evidence>
<evidence type="ECO:0000256" key="1">
    <source>
        <dbReference type="ARBA" id="ARBA00004651"/>
    </source>
</evidence>
<comment type="caution">
    <text evidence="9">The sequence shown here is derived from an EMBL/GenBank/DDBJ whole genome shotgun (WGS) entry which is preliminary data.</text>
</comment>
<evidence type="ECO:0000256" key="7">
    <source>
        <dbReference type="RuleBase" id="RU365041"/>
    </source>
</evidence>
<evidence type="ECO:0000256" key="3">
    <source>
        <dbReference type="ARBA" id="ARBA00022475"/>
    </source>
</evidence>
<proteinExistence type="inferred from homology"/>
<feature type="transmembrane region" description="Helical" evidence="7">
    <location>
        <begin position="130"/>
        <end position="157"/>
    </location>
</feature>
<evidence type="ECO:0000256" key="5">
    <source>
        <dbReference type="ARBA" id="ARBA00022989"/>
    </source>
</evidence>
<feature type="transmembrane region" description="Helical" evidence="7">
    <location>
        <begin position="20"/>
        <end position="39"/>
    </location>
</feature>
<dbReference type="OrthoDB" id="9811198at2"/>
<organism evidence="9 10">
    <name type="scientific">Inhella crocodyli</name>
    <dbReference type="NCBI Taxonomy" id="2499851"/>
    <lineage>
        <taxon>Bacteria</taxon>
        <taxon>Pseudomonadati</taxon>
        <taxon>Pseudomonadota</taxon>
        <taxon>Betaproteobacteria</taxon>
        <taxon>Burkholderiales</taxon>
        <taxon>Sphaerotilaceae</taxon>
        <taxon>Inhella</taxon>
    </lineage>
</organism>
<dbReference type="InterPro" id="IPR003416">
    <property type="entry name" value="MgtC/SapB/SrpB/YhiD_fam"/>
</dbReference>
<dbReference type="PANTHER" id="PTHR33778">
    <property type="entry name" value="PROTEIN MGTC"/>
    <property type="match status" value="1"/>
</dbReference>
<gene>
    <name evidence="9" type="ORF">EOD73_12875</name>
</gene>
<dbReference type="PRINTS" id="PR01837">
    <property type="entry name" value="MGTCSAPBPROT"/>
</dbReference>
<dbReference type="PANTHER" id="PTHR33778:SF1">
    <property type="entry name" value="MAGNESIUM TRANSPORTER YHID-RELATED"/>
    <property type="match status" value="1"/>
</dbReference>
<dbReference type="Pfam" id="PF02308">
    <property type="entry name" value="MgtC"/>
    <property type="match status" value="1"/>
</dbReference>